<dbReference type="EMBL" id="JAACNO010002798">
    <property type="protein sequence ID" value="KAF4130811.1"/>
    <property type="molecule type" value="Genomic_DNA"/>
</dbReference>
<accession>A0A8S9TQD1</accession>
<protein>
    <submittedName>
        <fullName evidence="1">Uncharacterized protein</fullName>
    </submittedName>
</protein>
<reference evidence="1" key="1">
    <citation type="submission" date="2020-03" db="EMBL/GenBank/DDBJ databases">
        <title>Hybrid Assembly of Korean Phytophthora infestans isolates.</title>
        <authorList>
            <person name="Prokchorchik M."/>
            <person name="Lee Y."/>
            <person name="Seo J."/>
            <person name="Cho J.-H."/>
            <person name="Park Y.-E."/>
            <person name="Jang D.-C."/>
            <person name="Im J.-S."/>
            <person name="Choi J.-G."/>
            <person name="Park H.-J."/>
            <person name="Lee G.-B."/>
            <person name="Lee Y.-G."/>
            <person name="Hong S.-Y."/>
            <person name="Cho K."/>
            <person name="Sohn K.H."/>
        </authorList>
    </citation>
    <scope>NUCLEOTIDE SEQUENCE</scope>
    <source>
        <strain evidence="1">KR_2_A2</strain>
    </source>
</reference>
<dbReference type="Proteomes" id="UP000704712">
    <property type="component" value="Unassembled WGS sequence"/>
</dbReference>
<comment type="caution">
    <text evidence="1">The sequence shown here is derived from an EMBL/GenBank/DDBJ whole genome shotgun (WGS) entry which is preliminary data.</text>
</comment>
<dbReference type="AlphaFoldDB" id="A0A8S9TQD1"/>
<proteinExistence type="predicted"/>
<sequence length="187" mass="20811">MWVLNDGEKQRFAELAIPVVVEDSTRVQKCAEKELELRSFKGQDSEGSARRLLFAAGGVIKVQKTTALLEWPFSALHRLVGKEPFLKLVLDANIEARMGTYMQEFSLSDLRVKVDIVTLLEPMSHRHAPPIPVMLVTGDGGIQTDLVYFDILRTFVLSVDLEYSITRKDIVSSTGGGHSMISGSYAR</sequence>
<evidence type="ECO:0000313" key="2">
    <source>
        <dbReference type="Proteomes" id="UP000704712"/>
    </source>
</evidence>
<evidence type="ECO:0000313" key="1">
    <source>
        <dbReference type="EMBL" id="KAF4130811.1"/>
    </source>
</evidence>
<gene>
    <name evidence="1" type="ORF">GN958_ATG19996</name>
</gene>
<organism evidence="1 2">
    <name type="scientific">Phytophthora infestans</name>
    <name type="common">Potato late blight agent</name>
    <name type="synonym">Botrytis infestans</name>
    <dbReference type="NCBI Taxonomy" id="4787"/>
    <lineage>
        <taxon>Eukaryota</taxon>
        <taxon>Sar</taxon>
        <taxon>Stramenopiles</taxon>
        <taxon>Oomycota</taxon>
        <taxon>Peronosporomycetes</taxon>
        <taxon>Peronosporales</taxon>
        <taxon>Peronosporaceae</taxon>
        <taxon>Phytophthora</taxon>
    </lineage>
</organism>
<name>A0A8S9TQD1_PHYIN</name>